<dbReference type="InterPro" id="IPR053842">
    <property type="entry name" value="NikA-like"/>
</dbReference>
<organism evidence="1 2">
    <name type="scientific">Caballeronia sordidicola</name>
    <name type="common">Burkholderia sordidicola</name>
    <dbReference type="NCBI Taxonomy" id="196367"/>
    <lineage>
        <taxon>Bacteria</taxon>
        <taxon>Pseudomonadati</taxon>
        <taxon>Pseudomonadota</taxon>
        <taxon>Betaproteobacteria</taxon>
        <taxon>Burkholderiales</taxon>
        <taxon>Burkholderiaceae</taxon>
        <taxon>Caballeronia</taxon>
    </lineage>
</organism>
<evidence type="ECO:0000313" key="2">
    <source>
        <dbReference type="Proteomes" id="UP000195221"/>
    </source>
</evidence>
<accession>A0A242MLG7</accession>
<dbReference type="RefSeq" id="WP_086386562.1">
    <property type="nucleotide sequence ID" value="NZ_MSRG01000054.1"/>
</dbReference>
<dbReference type="AlphaFoldDB" id="A0A242MLG7"/>
<evidence type="ECO:0000313" key="1">
    <source>
        <dbReference type="EMBL" id="OTP72165.1"/>
    </source>
</evidence>
<proteinExistence type="predicted"/>
<sequence>MSTSETRRKTKLIAIRATPEEKAIIQAQADAFGISIGELCRTMIFRSKPPKAVLDQSAIGELAKTRADLGRVGGLLKGWLAGSFEETAGLPLKTDVPTIRKLIREIEESQADIVKRIDIAFGASNDM</sequence>
<dbReference type="EMBL" id="NBTZ01000093">
    <property type="protein sequence ID" value="OTP72165.1"/>
    <property type="molecule type" value="Genomic_DNA"/>
</dbReference>
<gene>
    <name evidence="1" type="ORF">PAMC26577_21635</name>
</gene>
<reference evidence="1 2" key="1">
    <citation type="submission" date="2017-03" db="EMBL/GenBank/DDBJ databases">
        <title>Genome analysis of strain PAMC 26577.</title>
        <authorList>
            <person name="Oh H.-M."/>
            <person name="Yang J.-A."/>
        </authorList>
    </citation>
    <scope>NUCLEOTIDE SEQUENCE [LARGE SCALE GENOMIC DNA]</scope>
    <source>
        <strain evidence="1 2">PAMC 26577</strain>
    </source>
</reference>
<name>A0A242MLG7_CABSO</name>
<dbReference type="Pfam" id="PF21983">
    <property type="entry name" value="NikA-like"/>
    <property type="match status" value="1"/>
</dbReference>
<evidence type="ECO:0008006" key="3">
    <source>
        <dbReference type="Google" id="ProtNLM"/>
    </source>
</evidence>
<dbReference type="Proteomes" id="UP000195221">
    <property type="component" value="Unassembled WGS sequence"/>
</dbReference>
<protein>
    <recommendedName>
        <fullName evidence="3">Conjugal transfer protein TraJ</fullName>
    </recommendedName>
</protein>
<comment type="caution">
    <text evidence="1">The sequence shown here is derived from an EMBL/GenBank/DDBJ whole genome shotgun (WGS) entry which is preliminary data.</text>
</comment>